<proteinExistence type="predicted"/>
<keyword evidence="10" id="KW-1185">Reference proteome</keyword>
<organism evidence="9 10">
    <name type="scientific">Monosporascus ibericus</name>
    <dbReference type="NCBI Taxonomy" id="155417"/>
    <lineage>
        <taxon>Eukaryota</taxon>
        <taxon>Fungi</taxon>
        <taxon>Dikarya</taxon>
        <taxon>Ascomycota</taxon>
        <taxon>Pezizomycotina</taxon>
        <taxon>Sordariomycetes</taxon>
        <taxon>Xylariomycetidae</taxon>
        <taxon>Xylariales</taxon>
        <taxon>Xylariales incertae sedis</taxon>
        <taxon>Monosporascus</taxon>
    </lineage>
</organism>
<evidence type="ECO:0000256" key="7">
    <source>
        <dbReference type="SAM" id="SignalP"/>
    </source>
</evidence>
<evidence type="ECO:0000256" key="1">
    <source>
        <dbReference type="ARBA" id="ARBA00001941"/>
    </source>
</evidence>
<feature type="domain" description="NodB homology" evidence="8">
    <location>
        <begin position="45"/>
        <end position="227"/>
    </location>
</feature>
<evidence type="ECO:0000256" key="4">
    <source>
        <dbReference type="ARBA" id="ARBA00022801"/>
    </source>
</evidence>
<evidence type="ECO:0000256" key="2">
    <source>
        <dbReference type="ARBA" id="ARBA00022723"/>
    </source>
</evidence>
<name>A0A4V1XCQ3_9PEZI</name>
<evidence type="ECO:0000313" key="9">
    <source>
        <dbReference type="EMBL" id="RYP10549.1"/>
    </source>
</evidence>
<dbReference type="GO" id="GO:0005975">
    <property type="term" value="P:carbohydrate metabolic process"/>
    <property type="evidence" value="ECO:0007669"/>
    <property type="project" value="InterPro"/>
</dbReference>
<dbReference type="STRING" id="155417.A0A4V1XCQ3"/>
<keyword evidence="4" id="KW-0378">Hydrolase</keyword>
<feature type="chain" id="PRO_5020572101" description="NodB homology domain-containing protein" evidence="7">
    <location>
        <begin position="19"/>
        <end position="253"/>
    </location>
</feature>
<evidence type="ECO:0000313" key="10">
    <source>
        <dbReference type="Proteomes" id="UP000293360"/>
    </source>
</evidence>
<evidence type="ECO:0000256" key="5">
    <source>
        <dbReference type="ARBA" id="ARBA00023277"/>
    </source>
</evidence>
<dbReference type="EMBL" id="QJNU01000017">
    <property type="protein sequence ID" value="RYP10549.1"/>
    <property type="molecule type" value="Genomic_DNA"/>
</dbReference>
<keyword evidence="6" id="KW-0170">Cobalt</keyword>
<dbReference type="PANTHER" id="PTHR46471">
    <property type="entry name" value="CHITIN DEACETYLASE"/>
    <property type="match status" value="1"/>
</dbReference>
<dbReference type="PANTHER" id="PTHR46471:SF9">
    <property type="entry name" value="CHITIN DEACETYLASE"/>
    <property type="match status" value="1"/>
</dbReference>
<reference evidence="9 10" key="1">
    <citation type="submission" date="2018-06" db="EMBL/GenBank/DDBJ databases">
        <title>Complete Genomes of Monosporascus.</title>
        <authorList>
            <person name="Robinson A.J."/>
            <person name="Natvig D.O."/>
        </authorList>
    </citation>
    <scope>NUCLEOTIDE SEQUENCE [LARGE SCALE GENOMIC DNA]</scope>
    <source>
        <strain evidence="9 10">CBS 110550</strain>
    </source>
</reference>
<comment type="caution">
    <text evidence="9">The sequence shown here is derived from an EMBL/GenBank/DDBJ whole genome shotgun (WGS) entry which is preliminary data.</text>
</comment>
<dbReference type="OrthoDB" id="2125469at2759"/>
<evidence type="ECO:0000259" key="8">
    <source>
        <dbReference type="PROSITE" id="PS51677"/>
    </source>
</evidence>
<dbReference type="Gene3D" id="3.20.20.370">
    <property type="entry name" value="Glycoside hydrolase/deacetylase"/>
    <property type="match status" value="1"/>
</dbReference>
<dbReference type="CDD" id="cd10951">
    <property type="entry name" value="CE4_ClCDA_like"/>
    <property type="match status" value="1"/>
</dbReference>
<evidence type="ECO:0000256" key="3">
    <source>
        <dbReference type="ARBA" id="ARBA00022729"/>
    </source>
</evidence>
<keyword evidence="2" id="KW-0479">Metal-binding</keyword>
<keyword evidence="3 7" id="KW-0732">Signal</keyword>
<dbReference type="GO" id="GO:0016810">
    <property type="term" value="F:hydrolase activity, acting on carbon-nitrogen (but not peptide) bonds"/>
    <property type="evidence" value="ECO:0007669"/>
    <property type="project" value="InterPro"/>
</dbReference>
<evidence type="ECO:0000256" key="6">
    <source>
        <dbReference type="ARBA" id="ARBA00023285"/>
    </source>
</evidence>
<dbReference type="Pfam" id="PF01522">
    <property type="entry name" value="Polysacc_deac_1"/>
    <property type="match status" value="1"/>
</dbReference>
<dbReference type="InterPro" id="IPR002509">
    <property type="entry name" value="NODB_dom"/>
</dbReference>
<dbReference type="PROSITE" id="PS51677">
    <property type="entry name" value="NODB"/>
    <property type="match status" value="1"/>
</dbReference>
<dbReference type="SUPFAM" id="SSF88713">
    <property type="entry name" value="Glycoside hydrolase/deacetylase"/>
    <property type="match status" value="1"/>
</dbReference>
<dbReference type="Proteomes" id="UP000293360">
    <property type="component" value="Unassembled WGS sequence"/>
</dbReference>
<feature type="signal peptide" evidence="7">
    <location>
        <begin position="1"/>
        <end position="18"/>
    </location>
</feature>
<gene>
    <name evidence="9" type="ORF">DL764_000602</name>
</gene>
<dbReference type="AlphaFoldDB" id="A0A4V1XCQ3"/>
<keyword evidence="5" id="KW-0119">Carbohydrate metabolism</keyword>
<accession>A0A4V1XCQ3</accession>
<sequence>MLVKSVVAALGCALGASAAAIPSPIDLIRRDHQLGTVITKCAKPGVLALAFDDGPYQYTQKLVDTLNAAGAKGTFFFTGTLYGCIYNQRTAVKNAYDTGHQIASHTWTHPHVGNLGASQLQTELTRLEDAYVNIFGKKPAYLRPPYLETYGSVMNVARQMNYVVVTNDIDSGDWNNQSPQQSQQRFIQAGAGGNGHIPLMHETYDSTVSVLVPWLINWAKQNNLQLVTVAECLDDAEGAYQPGNFTGDGRNSC</sequence>
<dbReference type="InterPro" id="IPR011330">
    <property type="entry name" value="Glyco_hydro/deAcase_b/a-brl"/>
</dbReference>
<protein>
    <recommendedName>
        <fullName evidence="8">NodB homology domain-containing protein</fullName>
    </recommendedName>
</protein>
<comment type="cofactor">
    <cofactor evidence="1">
        <name>Co(2+)</name>
        <dbReference type="ChEBI" id="CHEBI:48828"/>
    </cofactor>
</comment>
<dbReference type="GO" id="GO:0046872">
    <property type="term" value="F:metal ion binding"/>
    <property type="evidence" value="ECO:0007669"/>
    <property type="project" value="UniProtKB-KW"/>
</dbReference>